<feature type="region of interest" description="Disordered" evidence="1">
    <location>
        <begin position="1"/>
        <end position="45"/>
    </location>
</feature>
<dbReference type="InterPro" id="IPR055406">
    <property type="entry name" value="HEAT_Maestro"/>
</dbReference>
<dbReference type="InterPro" id="IPR016024">
    <property type="entry name" value="ARM-type_fold"/>
</dbReference>
<dbReference type="PANTHER" id="PTHR23120:SF42">
    <property type="entry name" value="MAESTRO HEAT-LIKE REPEAT FAMILY MEMBER 3"/>
    <property type="match status" value="1"/>
</dbReference>
<dbReference type="Gene3D" id="1.25.10.10">
    <property type="entry name" value="Leucine-rich Repeat Variant"/>
    <property type="match status" value="1"/>
</dbReference>
<organism evidence="3 4">
    <name type="scientific">Apteryx mantelli</name>
    <name type="common">North Island brown kiwi</name>
    <dbReference type="NCBI Taxonomy" id="2696672"/>
    <lineage>
        <taxon>Eukaryota</taxon>
        <taxon>Metazoa</taxon>
        <taxon>Chordata</taxon>
        <taxon>Craniata</taxon>
        <taxon>Vertebrata</taxon>
        <taxon>Euteleostomi</taxon>
        <taxon>Archelosauria</taxon>
        <taxon>Archosauria</taxon>
        <taxon>Dinosauria</taxon>
        <taxon>Saurischia</taxon>
        <taxon>Theropoda</taxon>
        <taxon>Coelurosauria</taxon>
        <taxon>Aves</taxon>
        <taxon>Palaeognathae</taxon>
        <taxon>Apterygiformes</taxon>
        <taxon>Apterygidae</taxon>
        <taxon>Apteryx</taxon>
    </lineage>
</organism>
<evidence type="ECO:0000259" key="2">
    <source>
        <dbReference type="Pfam" id="PF23227"/>
    </source>
</evidence>
<evidence type="ECO:0000256" key="1">
    <source>
        <dbReference type="SAM" id="MobiDB-lite"/>
    </source>
</evidence>
<evidence type="ECO:0000313" key="3">
    <source>
        <dbReference type="Proteomes" id="UP001652627"/>
    </source>
</evidence>
<name>A0ABM4FIS1_9AVES</name>
<evidence type="ECO:0000313" key="4">
    <source>
        <dbReference type="RefSeq" id="XP_067164841.1"/>
    </source>
</evidence>
<accession>A0ABM4FIS1</accession>
<dbReference type="SUPFAM" id="SSF48371">
    <property type="entry name" value="ARM repeat"/>
    <property type="match status" value="1"/>
</dbReference>
<feature type="domain" description="Maestro/Maestro-like HEAT-repeats" evidence="2">
    <location>
        <begin position="425"/>
        <end position="633"/>
    </location>
</feature>
<feature type="region of interest" description="Disordered" evidence="1">
    <location>
        <begin position="638"/>
        <end position="657"/>
    </location>
</feature>
<gene>
    <name evidence="4" type="primary">LOC136993793</name>
</gene>
<dbReference type="RefSeq" id="XP_067164841.1">
    <property type="nucleotide sequence ID" value="XM_067308740.1"/>
</dbReference>
<proteinExistence type="predicted"/>
<dbReference type="Pfam" id="PF23227">
    <property type="entry name" value="HEAT_MROH2B_C"/>
    <property type="match status" value="1"/>
</dbReference>
<dbReference type="Proteomes" id="UP001652627">
    <property type="component" value="Chromosome 20"/>
</dbReference>
<dbReference type="PANTHER" id="PTHR23120">
    <property type="entry name" value="MAESTRO-RELATED HEAT DOMAIN-CONTAINING"/>
    <property type="match status" value="1"/>
</dbReference>
<keyword evidence="3" id="KW-1185">Reference proteome</keyword>
<feature type="compositionally biased region" description="Basic and acidic residues" evidence="1">
    <location>
        <begin position="15"/>
        <end position="45"/>
    </location>
</feature>
<dbReference type="InterPro" id="IPR045206">
    <property type="entry name" value="Maestro_heat-like_prot"/>
</dbReference>
<reference evidence="4" key="1">
    <citation type="submission" date="2025-08" db="UniProtKB">
        <authorList>
            <consortium name="RefSeq"/>
        </authorList>
    </citation>
    <scope>IDENTIFICATION</scope>
    <source>
        <tissue evidence="4">Blood</tissue>
    </source>
</reference>
<dbReference type="InterPro" id="IPR011989">
    <property type="entry name" value="ARM-like"/>
</dbReference>
<sequence length="657" mass="73630">MEERPPSPPMVVWGEDEKCPPSHPKEAWVKEEERPPSHPKEAWFEDGDRCSSFSMRTWVEEEEQPPSHPMETWAEDGDRCPSFSMRTWVEEEDGPLSCFVEACEEAEQRDVVLMAIEGMKDRSAYNTSAATRVLEDMMGYCTTKPEHHAGANAGPFQLQLTVAHIYENLPWISEAAAQDILKPFLLLLTCRYPREVVSSAAEKVLEELLCVLQERPLCKPGTTVRDLTCVLPLTATRVLNIVLLQHTCKQEVKALFPRLYVALLFQMSFTLVHAQEDIPTFSHEGKLMPPRPVRYPIALVQPLHHAGAWGDQAALFSPSRTAVQAMQALLCCSGYREQVTAMQRRGGWEMVSRAETHLTGVALLARQVQGNPLGERAEIVLNLILALRGKNKCQEIPSMAFFIELLQCPDLCAAAEEMALSLCRARLGNECQVMRWLALRGLLFLSERPATARKMQKLILPVVEQLQDADGEMNATALAVLHNVLRHADPRQSGHLMVHLAHDLLYLFPNEVGVVRELAMWLFRELLGQAVGRERQQMKQLAHLGLLPLFLHLSDPRPGAAQAAQAALVDAAKLLGWRQLRKLAETAQIWRIGVYLVQKAGPMASEYVHCSSRYLEDPRTPLREQAAYFVGETPQVPVTLSSARDPSQPAQPSPQCV</sequence>
<protein>
    <submittedName>
        <fullName evidence="4">Maestro heat-like repeat-containing protein family member 7</fullName>
    </submittedName>
</protein>
<dbReference type="GeneID" id="136993793"/>